<dbReference type="Gene3D" id="3.90.226.10">
    <property type="entry name" value="2-enoyl-CoA Hydratase, Chain A, domain 1"/>
    <property type="match status" value="1"/>
</dbReference>
<name>A0ABP1FPN2_9CHLO</name>
<evidence type="ECO:0000256" key="2">
    <source>
        <dbReference type="ARBA" id="ARBA00023239"/>
    </source>
</evidence>
<gene>
    <name evidence="4" type="primary">g1973</name>
    <name evidence="4" type="ORF">VP750_LOCUS1686</name>
</gene>
<dbReference type="InterPro" id="IPR029045">
    <property type="entry name" value="ClpP/crotonase-like_dom_sf"/>
</dbReference>
<dbReference type="Pfam" id="PF00378">
    <property type="entry name" value="ECH_1"/>
    <property type="match status" value="1"/>
</dbReference>
<dbReference type="InterPro" id="IPR001753">
    <property type="entry name" value="Enoyl-CoA_hydra/iso"/>
</dbReference>
<comment type="caution">
    <text evidence="4">The sequence shown here is derived from an EMBL/GenBank/DDBJ whole genome shotgun (WGS) entry which is preliminary data.</text>
</comment>
<evidence type="ECO:0000313" key="4">
    <source>
        <dbReference type="EMBL" id="CAL5220027.1"/>
    </source>
</evidence>
<evidence type="ECO:0000256" key="1">
    <source>
        <dbReference type="ARBA" id="ARBA00005254"/>
    </source>
</evidence>
<dbReference type="SUPFAM" id="SSF52096">
    <property type="entry name" value="ClpP/crotonase"/>
    <property type="match status" value="1"/>
</dbReference>
<evidence type="ECO:0000313" key="5">
    <source>
        <dbReference type="Proteomes" id="UP001497392"/>
    </source>
</evidence>
<comment type="similarity">
    <text evidence="1 3">Belongs to the enoyl-CoA hydratase/isomerase family.</text>
</comment>
<dbReference type="PANTHER" id="PTHR11941">
    <property type="entry name" value="ENOYL-COA HYDRATASE-RELATED"/>
    <property type="match status" value="1"/>
</dbReference>
<dbReference type="Gene3D" id="1.10.12.10">
    <property type="entry name" value="Lyase 2-enoyl-coa Hydratase, Chain A, domain 2"/>
    <property type="match status" value="1"/>
</dbReference>
<dbReference type="PROSITE" id="PS00166">
    <property type="entry name" value="ENOYL_COA_HYDRATASE"/>
    <property type="match status" value="1"/>
</dbReference>
<reference evidence="4 5" key="1">
    <citation type="submission" date="2024-06" db="EMBL/GenBank/DDBJ databases">
        <authorList>
            <person name="Kraege A."/>
            <person name="Thomma B."/>
        </authorList>
    </citation>
    <scope>NUCLEOTIDE SEQUENCE [LARGE SCALE GENOMIC DNA]</scope>
</reference>
<keyword evidence="2" id="KW-0456">Lyase</keyword>
<dbReference type="EMBL" id="CAXHTA020000002">
    <property type="protein sequence ID" value="CAL5220027.1"/>
    <property type="molecule type" value="Genomic_DNA"/>
</dbReference>
<dbReference type="InterPro" id="IPR018376">
    <property type="entry name" value="Enoyl-CoA_hyd/isom_CS"/>
</dbReference>
<dbReference type="Proteomes" id="UP001497392">
    <property type="component" value="Unassembled WGS sequence"/>
</dbReference>
<keyword evidence="5" id="KW-1185">Reference proteome</keyword>
<dbReference type="CDD" id="cd06558">
    <property type="entry name" value="crotonase-like"/>
    <property type="match status" value="1"/>
</dbReference>
<accession>A0ABP1FPN2</accession>
<sequence length="268" mass="28407">MAQSSRVPAFLEKIKALNGHASQITLSLPEKRNALSGAMVACLQDCLKQLQASTRDLTCRGLLLRSNVEGAFCAGADLKERRDQQPAEIIRFSDNVRDVIAGLAGLPVPVLAAVDGAALGGGAELALAADIRTVSDRAMMGFPETGLGIIPGVGGTQRTLRLIGPTKTKLLLFTGRRLTGSEAVSWGLADVLSDNPEEAALEIMEQSLSKAPLAIAAAKAAVDDGFEVPLPKGLAFERAHYTQLFATEDRLEALRAFAEKRRPSFKGC</sequence>
<dbReference type="PANTHER" id="PTHR11941:SF171">
    <property type="entry name" value="SD19268P"/>
    <property type="match status" value="1"/>
</dbReference>
<proteinExistence type="inferred from homology"/>
<dbReference type="InterPro" id="IPR014748">
    <property type="entry name" value="Enoyl-CoA_hydra_C"/>
</dbReference>
<organism evidence="4 5">
    <name type="scientific">Coccomyxa viridis</name>
    <dbReference type="NCBI Taxonomy" id="1274662"/>
    <lineage>
        <taxon>Eukaryota</taxon>
        <taxon>Viridiplantae</taxon>
        <taxon>Chlorophyta</taxon>
        <taxon>core chlorophytes</taxon>
        <taxon>Trebouxiophyceae</taxon>
        <taxon>Trebouxiophyceae incertae sedis</taxon>
        <taxon>Coccomyxaceae</taxon>
        <taxon>Coccomyxa</taxon>
    </lineage>
</organism>
<evidence type="ECO:0000256" key="3">
    <source>
        <dbReference type="RuleBase" id="RU003707"/>
    </source>
</evidence>
<protein>
    <submittedName>
        <fullName evidence="4">G1973 protein</fullName>
    </submittedName>
</protein>